<keyword evidence="1" id="KW-1133">Transmembrane helix</keyword>
<dbReference type="OrthoDB" id="9831133at2"/>
<comment type="caution">
    <text evidence="2">The sequence shown here is derived from an EMBL/GenBank/DDBJ whole genome shotgun (WGS) entry which is preliminary data.</text>
</comment>
<name>A0A553V5V2_9DEIO</name>
<evidence type="ECO:0000313" key="2">
    <source>
        <dbReference type="EMBL" id="TSA87845.1"/>
    </source>
</evidence>
<gene>
    <name evidence="2" type="ORF">FNU79_00915</name>
</gene>
<dbReference type="EMBL" id="VKDB01000001">
    <property type="protein sequence ID" value="TSA87845.1"/>
    <property type="molecule type" value="Genomic_DNA"/>
</dbReference>
<evidence type="ECO:0000313" key="3">
    <source>
        <dbReference type="Proteomes" id="UP000316092"/>
    </source>
</evidence>
<keyword evidence="1" id="KW-0812">Transmembrane</keyword>
<dbReference type="RefSeq" id="WP_143719050.1">
    <property type="nucleotide sequence ID" value="NZ_VKDB01000001.1"/>
</dbReference>
<dbReference type="Proteomes" id="UP000316092">
    <property type="component" value="Unassembled WGS sequence"/>
</dbReference>
<proteinExistence type="predicted"/>
<feature type="transmembrane region" description="Helical" evidence="1">
    <location>
        <begin position="233"/>
        <end position="256"/>
    </location>
</feature>
<feature type="transmembrane region" description="Helical" evidence="1">
    <location>
        <begin position="302"/>
        <end position="321"/>
    </location>
</feature>
<feature type="transmembrane region" description="Helical" evidence="1">
    <location>
        <begin position="173"/>
        <end position="195"/>
    </location>
</feature>
<sequence>MAQSYYGESSSPAVAGSRVNLGAGKLGDFRVTVTDISGKVWTGTESNRPKVKPRPPSPQWLAQAQAAAYQVAAQNTARSCVTAIEIYKVNNLERLQPEWKGKGCIEVGLVAAGNSAAIEKSLITFRPDTEEGYQVTVWPKLGGEAVVMPATLTLKPPNLQKEPPSPPTLPQPLGFILGCVLAFLVGSLTLLLTTFKLPSSRIVGGIGMGLGMVLVATALLFPTNCCPTTNDSWVPVIVSALGELARLLLTGAPLLIPSRLAHWWGREAWWVSVGNAVLVGVFVLIVMGQSLSVKGLSDGLQAAFQSVLPVLSVAVLVWVLWQRLRRDKPPTVYP</sequence>
<feature type="transmembrane region" description="Helical" evidence="1">
    <location>
        <begin position="268"/>
        <end position="290"/>
    </location>
</feature>
<reference evidence="2 3" key="1">
    <citation type="submission" date="2019-07" db="EMBL/GenBank/DDBJ databases">
        <title>Deinococcus detaillus sp. nov., isolated from humus soil in Antarctica.</title>
        <authorList>
            <person name="Zhang K."/>
        </authorList>
    </citation>
    <scope>NUCLEOTIDE SEQUENCE [LARGE SCALE GENOMIC DNA]</scope>
    <source>
        <strain evidence="2 3">H1</strain>
    </source>
</reference>
<dbReference type="AlphaFoldDB" id="A0A553V5V2"/>
<accession>A0A553V5V2</accession>
<keyword evidence="1" id="KW-0472">Membrane</keyword>
<feature type="transmembrane region" description="Helical" evidence="1">
    <location>
        <begin position="202"/>
        <end position="221"/>
    </location>
</feature>
<organism evidence="2 3">
    <name type="scientific">Deinococcus detaillensis</name>
    <dbReference type="NCBI Taxonomy" id="2592048"/>
    <lineage>
        <taxon>Bacteria</taxon>
        <taxon>Thermotogati</taxon>
        <taxon>Deinococcota</taxon>
        <taxon>Deinococci</taxon>
        <taxon>Deinococcales</taxon>
        <taxon>Deinococcaceae</taxon>
        <taxon>Deinococcus</taxon>
    </lineage>
</organism>
<evidence type="ECO:0000256" key="1">
    <source>
        <dbReference type="SAM" id="Phobius"/>
    </source>
</evidence>
<keyword evidence="3" id="KW-1185">Reference proteome</keyword>
<protein>
    <submittedName>
        <fullName evidence="2">Uncharacterized protein</fullName>
    </submittedName>
</protein>